<organism evidence="3 4">
    <name type="scientific">Lactiplantibacillus pentosus</name>
    <name type="common">Lactobacillus pentosus</name>
    <dbReference type="NCBI Taxonomy" id="1589"/>
    <lineage>
        <taxon>Bacteria</taxon>
        <taxon>Bacillati</taxon>
        <taxon>Bacillota</taxon>
        <taxon>Bacilli</taxon>
        <taxon>Lactobacillales</taxon>
        <taxon>Lactobacillaceae</taxon>
        <taxon>Lactiplantibacillus</taxon>
    </lineage>
</organism>
<dbReference type="AlphaFoldDB" id="A0AAW8VV61"/>
<comment type="caution">
    <text evidence="3">The sequence shown here is derived from an EMBL/GenBank/DDBJ whole genome shotgun (WGS) entry which is preliminary data.</text>
</comment>
<dbReference type="GO" id="GO:0005737">
    <property type="term" value="C:cytoplasm"/>
    <property type="evidence" value="ECO:0007669"/>
    <property type="project" value="TreeGrafter"/>
</dbReference>
<gene>
    <name evidence="3" type="ORF">RI536_07575</name>
</gene>
<dbReference type="GO" id="GO:0018169">
    <property type="term" value="F:ribosomal S6-glutamic acid ligase activity"/>
    <property type="evidence" value="ECO:0007669"/>
    <property type="project" value="TreeGrafter"/>
</dbReference>
<dbReference type="Pfam" id="PF08443">
    <property type="entry name" value="RimK"/>
    <property type="match status" value="1"/>
</dbReference>
<proteinExistence type="predicted"/>
<evidence type="ECO:0000313" key="3">
    <source>
        <dbReference type="EMBL" id="MDT6989964.1"/>
    </source>
</evidence>
<sequence>MSESQPKVYILHENLDWTRHLVTWLQQKQIPYELWDLSSGHIDLQSVPPEGIFYNRMSASAHTRGHRFAPEFAQQVIQWLENNQRVVLNGSRAIDLEISKVKQYLALNKAGIKTPRTVAVLGKDNLVQAAQEFNVYPLITKHNRAGKGAGVHLFNNDQELEEYVTSAEFEEPVDGITLLQEYIRPIDGRIRRSEFIGQKFLYTVSIDSSQGFELCPADECQLPNTAESKFKIIDPLSSQQQADYERFLHANGLDVAAVEWVEDQNHQKFVYDVNTNTNYNEQAETSAHLFAHEHLADYLGQLLNEATQVVSY</sequence>
<dbReference type="EMBL" id="JAVLAQ010000001">
    <property type="protein sequence ID" value="MDT6989964.1"/>
    <property type="molecule type" value="Genomic_DNA"/>
</dbReference>
<protein>
    <submittedName>
        <fullName evidence="3">Alpha-L-glutamate ligase</fullName>
    </submittedName>
</protein>
<dbReference type="GO" id="GO:0046872">
    <property type="term" value="F:metal ion binding"/>
    <property type="evidence" value="ECO:0007669"/>
    <property type="project" value="InterPro"/>
</dbReference>
<dbReference type="Proteomes" id="UP001267003">
    <property type="component" value="Unassembled WGS sequence"/>
</dbReference>
<dbReference type="GO" id="GO:0009432">
    <property type="term" value="P:SOS response"/>
    <property type="evidence" value="ECO:0007669"/>
    <property type="project" value="TreeGrafter"/>
</dbReference>
<name>A0AAW8VV61_LACPE</name>
<dbReference type="PANTHER" id="PTHR21621:SF0">
    <property type="entry name" value="BETA-CITRYLGLUTAMATE SYNTHASE B-RELATED"/>
    <property type="match status" value="1"/>
</dbReference>
<dbReference type="RefSeq" id="WP_216780170.1">
    <property type="nucleotide sequence ID" value="NZ_JAGXBR010000001.1"/>
</dbReference>
<keyword evidence="1" id="KW-0067">ATP-binding</keyword>
<dbReference type="GO" id="GO:0005524">
    <property type="term" value="F:ATP binding"/>
    <property type="evidence" value="ECO:0007669"/>
    <property type="project" value="UniProtKB-UniRule"/>
</dbReference>
<dbReference type="InterPro" id="IPR011761">
    <property type="entry name" value="ATP-grasp"/>
</dbReference>
<evidence type="ECO:0000313" key="4">
    <source>
        <dbReference type="Proteomes" id="UP001267003"/>
    </source>
</evidence>
<dbReference type="InterPro" id="IPR013651">
    <property type="entry name" value="ATP-grasp_RimK-type"/>
</dbReference>
<evidence type="ECO:0000256" key="1">
    <source>
        <dbReference type="PROSITE-ProRule" id="PRU00409"/>
    </source>
</evidence>
<reference evidence="3" key="1">
    <citation type="submission" date="2023-08" db="EMBL/GenBank/DDBJ databases">
        <authorList>
            <person name="Page C.A."/>
            <person name="Perez-Diaz I.M."/>
        </authorList>
    </citation>
    <scope>NUCLEOTIDE SEQUENCE</scope>
    <source>
        <strain evidence="3">7.8.46</strain>
    </source>
</reference>
<keyword evidence="1" id="KW-0547">Nucleotide-binding</keyword>
<dbReference type="PANTHER" id="PTHR21621">
    <property type="entry name" value="RIBOSOMAL PROTEIN S6 MODIFICATION PROTEIN"/>
    <property type="match status" value="1"/>
</dbReference>
<dbReference type="PROSITE" id="PS50975">
    <property type="entry name" value="ATP_GRASP"/>
    <property type="match status" value="1"/>
</dbReference>
<accession>A0AAW8VV61</accession>
<feature type="domain" description="ATP-grasp" evidence="2">
    <location>
        <begin position="104"/>
        <end position="304"/>
    </location>
</feature>
<evidence type="ECO:0000259" key="2">
    <source>
        <dbReference type="PROSITE" id="PS50975"/>
    </source>
</evidence>
<keyword evidence="3" id="KW-0436">Ligase</keyword>